<accession>A0ABQ5K979</accession>
<dbReference type="Proteomes" id="UP001057375">
    <property type="component" value="Unassembled WGS sequence"/>
</dbReference>
<keyword evidence="2" id="KW-1185">Reference proteome</keyword>
<evidence type="ECO:0000313" key="2">
    <source>
        <dbReference type="Proteomes" id="UP001057375"/>
    </source>
</evidence>
<gene>
    <name evidence="1" type="ORF">ADUPG1_005161</name>
</gene>
<reference evidence="1" key="1">
    <citation type="submission" date="2022-03" db="EMBL/GenBank/DDBJ databases">
        <title>Draft genome sequence of Aduncisulcus paluster, a free-living microaerophilic Fornicata.</title>
        <authorList>
            <person name="Yuyama I."/>
            <person name="Kume K."/>
            <person name="Tamura T."/>
            <person name="Inagaki Y."/>
            <person name="Hashimoto T."/>
        </authorList>
    </citation>
    <scope>NUCLEOTIDE SEQUENCE</scope>
    <source>
        <strain evidence="1">NY0171</strain>
    </source>
</reference>
<organism evidence="1 2">
    <name type="scientific">Aduncisulcus paluster</name>
    <dbReference type="NCBI Taxonomy" id="2918883"/>
    <lineage>
        <taxon>Eukaryota</taxon>
        <taxon>Metamonada</taxon>
        <taxon>Carpediemonas-like organisms</taxon>
        <taxon>Aduncisulcus</taxon>
    </lineage>
</organism>
<sequence length="91" mass="9788">MSFRSFNCSFDGSGSDSAAIIWILSAIEVIRERKSAAVLVEPGMCSISKERVPTSSSSVSTLELDFYRCNGDSCGPFPRGISSPKDNICSK</sequence>
<name>A0ABQ5K979_9EUKA</name>
<evidence type="ECO:0000313" key="1">
    <source>
        <dbReference type="EMBL" id="GKT29117.1"/>
    </source>
</evidence>
<comment type="caution">
    <text evidence="1">The sequence shown here is derived from an EMBL/GenBank/DDBJ whole genome shotgun (WGS) entry which is preliminary data.</text>
</comment>
<proteinExistence type="predicted"/>
<protein>
    <submittedName>
        <fullName evidence="1">Uncharacterized protein</fullName>
    </submittedName>
</protein>
<dbReference type="EMBL" id="BQXS01008154">
    <property type="protein sequence ID" value="GKT29117.1"/>
    <property type="molecule type" value="Genomic_DNA"/>
</dbReference>